<keyword evidence="3" id="KW-0804">Transcription</keyword>
<dbReference type="GO" id="GO:0003677">
    <property type="term" value="F:DNA binding"/>
    <property type="evidence" value="ECO:0007669"/>
    <property type="project" value="UniProtKB-KW"/>
</dbReference>
<reference evidence="5 6" key="1">
    <citation type="submission" date="2019-01" db="EMBL/GenBank/DDBJ databases">
        <title>Agromyces.</title>
        <authorList>
            <person name="Li J."/>
        </authorList>
    </citation>
    <scope>NUCLEOTIDE SEQUENCE [LARGE SCALE GENOMIC DNA]</scope>
    <source>
        <strain evidence="5 6">DSM 15934</strain>
    </source>
</reference>
<gene>
    <name evidence="5" type="ORF">ESP51_09520</name>
</gene>
<dbReference type="OrthoDB" id="9815653at2"/>
<comment type="caution">
    <text evidence="5">The sequence shown here is derived from an EMBL/GenBank/DDBJ whole genome shotgun (WGS) entry which is preliminary data.</text>
</comment>
<sequence>MVAYSGSVDPVFKALSDPTRRILVEELAERDEQTLFELCVRLMSRHGLEVSRQAVAKHLDVLEQAGLVTIRREGKYRLHSLDRAPLRATWDEWFRPLVTSDDHQTDRQQE</sequence>
<accession>A0A4V1QXT3</accession>
<organism evidence="5 6">
    <name type="scientific">Agromyces albus</name>
    <dbReference type="NCBI Taxonomy" id="205332"/>
    <lineage>
        <taxon>Bacteria</taxon>
        <taxon>Bacillati</taxon>
        <taxon>Actinomycetota</taxon>
        <taxon>Actinomycetes</taxon>
        <taxon>Micrococcales</taxon>
        <taxon>Microbacteriaceae</taxon>
        <taxon>Agromyces</taxon>
    </lineage>
</organism>
<dbReference type="PRINTS" id="PR00778">
    <property type="entry name" value="HTHARSR"/>
</dbReference>
<dbReference type="InterPro" id="IPR036388">
    <property type="entry name" value="WH-like_DNA-bd_sf"/>
</dbReference>
<dbReference type="InterPro" id="IPR011991">
    <property type="entry name" value="ArsR-like_HTH"/>
</dbReference>
<keyword evidence="6" id="KW-1185">Reference proteome</keyword>
<keyword evidence="1" id="KW-0805">Transcription regulation</keyword>
<keyword evidence="2" id="KW-0238">DNA-binding</keyword>
<dbReference type="AlphaFoldDB" id="A0A4V1QXT3"/>
<dbReference type="InterPro" id="IPR036390">
    <property type="entry name" value="WH_DNA-bd_sf"/>
</dbReference>
<dbReference type="InterPro" id="IPR001845">
    <property type="entry name" value="HTH_ArsR_DNA-bd_dom"/>
</dbReference>
<dbReference type="PANTHER" id="PTHR33154:SF33">
    <property type="entry name" value="TRANSCRIPTIONAL REPRESSOR SDPR"/>
    <property type="match status" value="1"/>
</dbReference>
<feature type="domain" description="HTH arsR-type" evidence="4">
    <location>
        <begin position="1"/>
        <end position="101"/>
    </location>
</feature>
<evidence type="ECO:0000256" key="3">
    <source>
        <dbReference type="ARBA" id="ARBA00023163"/>
    </source>
</evidence>
<dbReference type="Gene3D" id="1.10.10.10">
    <property type="entry name" value="Winged helix-like DNA-binding domain superfamily/Winged helix DNA-binding domain"/>
    <property type="match status" value="1"/>
</dbReference>
<dbReference type="SUPFAM" id="SSF46785">
    <property type="entry name" value="Winged helix' DNA-binding domain"/>
    <property type="match status" value="1"/>
</dbReference>
<dbReference type="GO" id="GO:0003700">
    <property type="term" value="F:DNA-binding transcription factor activity"/>
    <property type="evidence" value="ECO:0007669"/>
    <property type="project" value="InterPro"/>
</dbReference>
<evidence type="ECO:0000256" key="1">
    <source>
        <dbReference type="ARBA" id="ARBA00023015"/>
    </source>
</evidence>
<evidence type="ECO:0000313" key="5">
    <source>
        <dbReference type="EMBL" id="RXZ70756.1"/>
    </source>
</evidence>
<name>A0A4V1QXT3_9MICO</name>
<dbReference type="Pfam" id="PF12840">
    <property type="entry name" value="HTH_20"/>
    <property type="match status" value="1"/>
</dbReference>
<dbReference type="EMBL" id="SDPN01000014">
    <property type="protein sequence ID" value="RXZ70756.1"/>
    <property type="molecule type" value="Genomic_DNA"/>
</dbReference>
<protein>
    <submittedName>
        <fullName evidence="5">ArsR family transcriptional regulator</fullName>
    </submittedName>
</protein>
<dbReference type="CDD" id="cd00090">
    <property type="entry name" value="HTH_ARSR"/>
    <property type="match status" value="1"/>
</dbReference>
<evidence type="ECO:0000259" key="4">
    <source>
        <dbReference type="PROSITE" id="PS50987"/>
    </source>
</evidence>
<dbReference type="Proteomes" id="UP000293865">
    <property type="component" value="Unassembled WGS sequence"/>
</dbReference>
<evidence type="ECO:0000313" key="6">
    <source>
        <dbReference type="Proteomes" id="UP000293865"/>
    </source>
</evidence>
<evidence type="ECO:0000256" key="2">
    <source>
        <dbReference type="ARBA" id="ARBA00023125"/>
    </source>
</evidence>
<dbReference type="PROSITE" id="PS50987">
    <property type="entry name" value="HTH_ARSR_2"/>
    <property type="match status" value="1"/>
</dbReference>
<proteinExistence type="predicted"/>
<dbReference type="InterPro" id="IPR051081">
    <property type="entry name" value="HTH_MetalResp_TranReg"/>
</dbReference>
<dbReference type="PANTHER" id="PTHR33154">
    <property type="entry name" value="TRANSCRIPTIONAL REGULATOR, ARSR FAMILY"/>
    <property type="match status" value="1"/>
</dbReference>
<dbReference type="SMART" id="SM00418">
    <property type="entry name" value="HTH_ARSR"/>
    <property type="match status" value="1"/>
</dbReference>